<dbReference type="GO" id="GO:0006032">
    <property type="term" value="P:chitin catabolic process"/>
    <property type="evidence" value="ECO:0007669"/>
    <property type="project" value="UniProtKB-KW"/>
</dbReference>
<accession>A0AAF0Y5D5</accession>
<sequence length="314" mass="34449">MVSLVKLFSVIVTLAASVSAAPAVEPQIAKRAVGLQTSCPGGPVYAGYFRSWRDVAADSTNPQVKMSDLPAGTDIAFVFPMGSEDPGFWTTLRDSYVPALHARGTKLVRTVFIDRLLKVAVPADGNYDAIAQQLIGEFVTPWGLDGIDIDMEQSLTSAQATHSANIIIALSKYLGPRSSKPGTYLIYDTNEDVHELAIKVAPYVNYIQIQAYGRNGPSLQSTWNGYAPYYSSCQFSIGFSFYEERGAYWGDSSQPFWASNAANYAQWNPAGGKKGGLFSYAIDRDWKDYGDDTLTVPTYEYSKQLIPLNKQYST</sequence>
<evidence type="ECO:0000313" key="11">
    <source>
        <dbReference type="Proteomes" id="UP000827549"/>
    </source>
</evidence>
<evidence type="ECO:0000256" key="4">
    <source>
        <dbReference type="ARBA" id="ARBA00023024"/>
    </source>
</evidence>
<reference evidence="10" key="1">
    <citation type="submission" date="2023-10" db="EMBL/GenBank/DDBJ databases">
        <authorList>
            <person name="Noh H."/>
        </authorList>
    </citation>
    <scope>NUCLEOTIDE SEQUENCE</scope>
    <source>
        <strain evidence="10">DUCC4014</strain>
    </source>
</reference>
<evidence type="ECO:0000256" key="5">
    <source>
        <dbReference type="ARBA" id="ARBA00023277"/>
    </source>
</evidence>
<dbReference type="EMBL" id="CP086716">
    <property type="protein sequence ID" value="WOO80395.1"/>
    <property type="molecule type" value="Genomic_DNA"/>
</dbReference>
<evidence type="ECO:0000259" key="9">
    <source>
        <dbReference type="PROSITE" id="PS51910"/>
    </source>
</evidence>
<dbReference type="AlphaFoldDB" id="A0AAF0Y5D5"/>
<organism evidence="10 11">
    <name type="scientific">Vanrija pseudolonga</name>
    <dbReference type="NCBI Taxonomy" id="143232"/>
    <lineage>
        <taxon>Eukaryota</taxon>
        <taxon>Fungi</taxon>
        <taxon>Dikarya</taxon>
        <taxon>Basidiomycota</taxon>
        <taxon>Agaricomycotina</taxon>
        <taxon>Tremellomycetes</taxon>
        <taxon>Trichosporonales</taxon>
        <taxon>Trichosporonaceae</taxon>
        <taxon>Vanrija</taxon>
    </lineage>
</organism>
<dbReference type="InterPro" id="IPR001579">
    <property type="entry name" value="Glyco_hydro_18_chit_AS"/>
</dbReference>
<dbReference type="InterPro" id="IPR001223">
    <property type="entry name" value="Glyco_hydro18_cat"/>
</dbReference>
<keyword evidence="4" id="KW-0146">Chitin degradation</keyword>
<dbReference type="RefSeq" id="XP_062626427.1">
    <property type="nucleotide sequence ID" value="XM_062770443.1"/>
</dbReference>
<name>A0AAF0Y5D5_9TREE</name>
<evidence type="ECO:0000256" key="8">
    <source>
        <dbReference type="SAM" id="SignalP"/>
    </source>
</evidence>
<evidence type="ECO:0000256" key="6">
    <source>
        <dbReference type="ARBA" id="ARBA00023295"/>
    </source>
</evidence>
<gene>
    <name evidence="10" type="primary">endOF2</name>
    <name evidence="10" type="ORF">LOC62_03G003912</name>
</gene>
<comment type="catalytic activity">
    <reaction evidence="1">
        <text>Random endo-hydrolysis of N-acetyl-beta-D-glucosaminide (1-&gt;4)-beta-linkages in chitin and chitodextrins.</text>
        <dbReference type="EC" id="3.2.1.14"/>
    </reaction>
</comment>
<keyword evidence="2 8" id="KW-0732">Signal</keyword>
<feature type="domain" description="GH18" evidence="9">
    <location>
        <begin position="43"/>
        <end position="312"/>
    </location>
</feature>
<dbReference type="PROSITE" id="PS51910">
    <property type="entry name" value="GH18_2"/>
    <property type="match status" value="1"/>
</dbReference>
<dbReference type="PROSITE" id="PS01095">
    <property type="entry name" value="GH18_1"/>
    <property type="match status" value="1"/>
</dbReference>
<dbReference type="GO" id="GO:0000272">
    <property type="term" value="P:polysaccharide catabolic process"/>
    <property type="evidence" value="ECO:0007669"/>
    <property type="project" value="UniProtKB-KW"/>
</dbReference>
<dbReference type="GO" id="GO:0008843">
    <property type="term" value="F:endochitinase activity"/>
    <property type="evidence" value="ECO:0007669"/>
    <property type="project" value="UniProtKB-EC"/>
</dbReference>
<evidence type="ECO:0000256" key="7">
    <source>
        <dbReference type="ARBA" id="ARBA00023326"/>
    </source>
</evidence>
<dbReference type="InterPro" id="IPR017853">
    <property type="entry name" value="GH"/>
</dbReference>
<dbReference type="GeneID" id="87807153"/>
<evidence type="ECO:0000256" key="1">
    <source>
        <dbReference type="ARBA" id="ARBA00000822"/>
    </source>
</evidence>
<dbReference type="Proteomes" id="UP000827549">
    <property type="component" value="Chromosome 3"/>
</dbReference>
<evidence type="ECO:0000256" key="3">
    <source>
        <dbReference type="ARBA" id="ARBA00022801"/>
    </source>
</evidence>
<feature type="signal peptide" evidence="8">
    <location>
        <begin position="1"/>
        <end position="20"/>
    </location>
</feature>
<dbReference type="SUPFAM" id="SSF51445">
    <property type="entry name" value="(Trans)glycosidases"/>
    <property type="match status" value="1"/>
</dbReference>
<evidence type="ECO:0000256" key="2">
    <source>
        <dbReference type="ARBA" id="ARBA00022729"/>
    </source>
</evidence>
<proteinExistence type="predicted"/>
<dbReference type="Gene3D" id="3.20.20.80">
    <property type="entry name" value="Glycosidases"/>
    <property type="match status" value="1"/>
</dbReference>
<protein>
    <submittedName>
        <fullName evidence="10">Endo-beta-N-acetylglucosaminidase F2</fullName>
    </submittedName>
</protein>
<keyword evidence="6" id="KW-0326">Glycosidase</keyword>
<keyword evidence="11" id="KW-1185">Reference proteome</keyword>
<keyword evidence="5" id="KW-0119">Carbohydrate metabolism</keyword>
<dbReference type="InterPro" id="IPR057016">
    <property type="entry name" value="EndoS_F2-like_TIM-barrel"/>
</dbReference>
<evidence type="ECO:0000313" key="10">
    <source>
        <dbReference type="EMBL" id="WOO80395.1"/>
    </source>
</evidence>
<keyword evidence="3" id="KW-0378">Hydrolase</keyword>
<keyword evidence="7" id="KW-0624">Polysaccharide degradation</keyword>
<feature type="chain" id="PRO_5042194128" evidence="8">
    <location>
        <begin position="21"/>
        <end position="314"/>
    </location>
</feature>
<dbReference type="Pfam" id="PF23916">
    <property type="entry name" value="TIM-barrel_EndoS"/>
    <property type="match status" value="1"/>
</dbReference>